<dbReference type="PANTHER" id="PTHR15592">
    <property type="entry name" value="MATRIN 3/NUCLEAR PROTEIN 220-RELATED"/>
    <property type="match status" value="1"/>
</dbReference>
<dbReference type="FunCoup" id="A0A0V1B751">
    <property type="interactions" value="1818"/>
</dbReference>
<evidence type="ECO:0000256" key="1">
    <source>
        <dbReference type="ARBA" id="ARBA00022737"/>
    </source>
</evidence>
<proteinExistence type="predicted"/>
<evidence type="ECO:0000313" key="7">
    <source>
        <dbReference type="Proteomes" id="UP000054776"/>
    </source>
</evidence>
<dbReference type="GO" id="GO:0003723">
    <property type="term" value="F:RNA binding"/>
    <property type="evidence" value="ECO:0007669"/>
    <property type="project" value="UniProtKB-UniRule"/>
</dbReference>
<organism evidence="6 7">
    <name type="scientific">Trichinella spiralis</name>
    <name type="common">Trichina worm</name>
    <dbReference type="NCBI Taxonomy" id="6334"/>
    <lineage>
        <taxon>Eukaryota</taxon>
        <taxon>Metazoa</taxon>
        <taxon>Ecdysozoa</taxon>
        <taxon>Nematoda</taxon>
        <taxon>Enoplea</taxon>
        <taxon>Dorylaimia</taxon>
        <taxon>Trichinellida</taxon>
        <taxon>Trichinellidae</taxon>
        <taxon>Trichinella</taxon>
    </lineage>
</organism>
<dbReference type="InterPro" id="IPR035979">
    <property type="entry name" value="RBD_domain_sf"/>
</dbReference>
<evidence type="ECO:0000313" key="6">
    <source>
        <dbReference type="EMBL" id="KRY32831.1"/>
    </source>
</evidence>
<keyword evidence="2 3" id="KW-0694">RNA-binding</keyword>
<feature type="domain" description="RRM" evidence="5">
    <location>
        <begin position="47"/>
        <end position="125"/>
    </location>
</feature>
<evidence type="ECO:0000256" key="4">
    <source>
        <dbReference type="SAM" id="MobiDB-lite"/>
    </source>
</evidence>
<keyword evidence="1" id="KW-0677">Repeat</keyword>
<gene>
    <name evidence="6" type="primary">Hnrnpl</name>
    <name evidence="6" type="ORF">T01_14842</name>
</gene>
<dbReference type="EMBL" id="JYDH01000091">
    <property type="protein sequence ID" value="KRY32831.1"/>
    <property type="molecule type" value="Genomic_DNA"/>
</dbReference>
<protein>
    <submittedName>
        <fullName evidence="6">Heterogeneous nuclear ribonucleoprotein L</fullName>
    </submittedName>
</protein>
<evidence type="ECO:0000256" key="2">
    <source>
        <dbReference type="ARBA" id="ARBA00022884"/>
    </source>
</evidence>
<evidence type="ECO:0000259" key="5">
    <source>
        <dbReference type="PROSITE" id="PS50102"/>
    </source>
</evidence>
<evidence type="ECO:0000256" key="3">
    <source>
        <dbReference type="PROSITE-ProRule" id="PRU00176"/>
    </source>
</evidence>
<keyword evidence="7" id="KW-1185">Reference proteome</keyword>
<dbReference type="CDD" id="cd12424">
    <property type="entry name" value="RRM3_hnRNPL_like"/>
    <property type="match status" value="1"/>
</dbReference>
<dbReference type="PROSITE" id="PS50102">
    <property type="entry name" value="RRM"/>
    <property type="match status" value="3"/>
</dbReference>
<dbReference type="InterPro" id="IPR055204">
    <property type="entry name" value="HNRNPL_RRM"/>
</dbReference>
<dbReference type="STRING" id="6334.A0A0V1B751"/>
<dbReference type="Pfam" id="PF22976">
    <property type="entry name" value="RRM_10"/>
    <property type="match status" value="1"/>
</dbReference>
<reference evidence="6 7" key="1">
    <citation type="submission" date="2015-01" db="EMBL/GenBank/DDBJ databases">
        <title>Evolution of Trichinella species and genotypes.</title>
        <authorList>
            <person name="Korhonen P.K."/>
            <person name="Edoardo P."/>
            <person name="Giuseppe L.R."/>
            <person name="Gasser R.B."/>
        </authorList>
    </citation>
    <scope>NUCLEOTIDE SEQUENCE [LARGE SCALE GENOMIC DNA]</scope>
    <source>
        <strain evidence="6">ISS3</strain>
    </source>
</reference>
<dbReference type="InterPro" id="IPR012677">
    <property type="entry name" value="Nucleotide-bd_a/b_plait_sf"/>
</dbReference>
<dbReference type="Pfam" id="PF11835">
    <property type="entry name" value="RRM_8"/>
    <property type="match status" value="1"/>
</dbReference>
<dbReference type="InterPro" id="IPR021790">
    <property type="entry name" value="PTBP1-like_RRM2"/>
</dbReference>
<dbReference type="AlphaFoldDB" id="A0A0V1B751"/>
<sequence length="692" mass="76827">MKPFNAISTFGSTLKNNVVNSAKIALRNDGYMASMHDQYGAQNPPSRVLLVRNLMDNVVEADLVDALSPFGLVSYVSLTSRGSALVEFESITAAERCVTFNAVSDQLETEAPSNVLIIYVQNAKYPITTEVIHQICKPIGFVNRIIINRRDGIQALVEFRDIETARVAKQRLNGCDIYSGCCTVKIEFAKVQFLDSYKQTTRTCKAYTPNVPVTNAQKLHHLTVKKNEPDQVDYTGEMEAMPPPAAYGRPMFDMENASPFKADQLASAAAFNRPPYDPEAMLVLKGEKLLPGAGAYSRSPYDSDPTMRPNPFGDRQPDFRDAPYPKQAYYPNRRGGDGYCLPEDMSPRPGRGYYDDFRGPPDPKMGSYPGYGDVDGAYRGTYDDRMKDDFGMHQESTVIMIYGLDPTSVNCDKLFNLLCLYGNVIRIKFLKSKNDTVMVQMGEPIAAGRVIENLHNALVFGKRIHVAMSRQRQLNEVRDPTEMPDGSSSYKDFTGSRFQRFTSPDIAAKNRITNPQKYLYFFNAPPNVTEERLISLFKDSNAPEPTNVKIFNKKELVKNSAGIIEFENEAAATEALMLCNHTNIESYGSKSPFVLKMCFAGPAHTSVSVVGGGGSYRGRGEIGRFNGPASPPNPRPRGPSSRYGGPPPRGYARENSRGSWGYGNRGARGVYKASAHRSKWRKKGSLDQNLNI</sequence>
<dbReference type="Pfam" id="PF13893">
    <property type="entry name" value="RRM_5"/>
    <property type="match status" value="1"/>
</dbReference>
<feature type="domain" description="RRM" evidence="5">
    <location>
        <begin position="517"/>
        <end position="602"/>
    </location>
</feature>
<dbReference type="SMART" id="SM00360">
    <property type="entry name" value="RRM"/>
    <property type="match status" value="4"/>
</dbReference>
<feature type="region of interest" description="Disordered" evidence="4">
    <location>
        <begin position="618"/>
        <end position="692"/>
    </location>
</feature>
<feature type="domain" description="RRM" evidence="5">
    <location>
        <begin position="397"/>
        <end position="471"/>
    </location>
</feature>
<dbReference type="Gene3D" id="3.30.70.330">
    <property type="match status" value="4"/>
</dbReference>
<dbReference type="GO" id="GO:1990904">
    <property type="term" value="C:ribonucleoprotein complex"/>
    <property type="evidence" value="ECO:0007669"/>
    <property type="project" value="UniProtKB-KW"/>
</dbReference>
<feature type="compositionally biased region" description="Basic residues" evidence="4">
    <location>
        <begin position="674"/>
        <end position="683"/>
    </location>
</feature>
<dbReference type="Pfam" id="PF00076">
    <property type="entry name" value="RRM_1"/>
    <property type="match status" value="1"/>
</dbReference>
<comment type="caution">
    <text evidence="6">The sequence shown here is derived from an EMBL/GenBank/DDBJ whole genome shotgun (WGS) entry which is preliminary data.</text>
</comment>
<dbReference type="Proteomes" id="UP000054776">
    <property type="component" value="Unassembled WGS sequence"/>
</dbReference>
<dbReference type="InParanoid" id="A0A0V1B751"/>
<dbReference type="OrthoDB" id="302770at2759"/>
<accession>A0A0V1B751</accession>
<dbReference type="CDD" id="cd12427">
    <property type="entry name" value="RRM4_hnRNPL_like"/>
    <property type="match status" value="1"/>
</dbReference>
<name>A0A0V1B751_TRISP</name>
<keyword evidence="6" id="KW-0687">Ribonucleoprotein</keyword>
<dbReference type="InterPro" id="IPR000504">
    <property type="entry name" value="RRM_dom"/>
</dbReference>
<dbReference type="SUPFAM" id="SSF54928">
    <property type="entry name" value="RNA-binding domain, RBD"/>
    <property type="match status" value="4"/>
</dbReference>